<reference evidence="5 6" key="1">
    <citation type="submission" date="2024-04" db="EMBL/GenBank/DDBJ databases">
        <authorList>
            <consortium name="Genoscope - CEA"/>
            <person name="William W."/>
        </authorList>
    </citation>
    <scope>NUCLEOTIDE SEQUENCE [LARGE SCALE GENOMIC DNA]</scope>
</reference>
<organism evidence="5 6">
    <name type="scientific">Lymnaea stagnalis</name>
    <name type="common">Great pond snail</name>
    <name type="synonym">Helix stagnalis</name>
    <dbReference type="NCBI Taxonomy" id="6523"/>
    <lineage>
        <taxon>Eukaryota</taxon>
        <taxon>Metazoa</taxon>
        <taxon>Spiralia</taxon>
        <taxon>Lophotrochozoa</taxon>
        <taxon>Mollusca</taxon>
        <taxon>Gastropoda</taxon>
        <taxon>Heterobranchia</taxon>
        <taxon>Euthyneura</taxon>
        <taxon>Panpulmonata</taxon>
        <taxon>Hygrophila</taxon>
        <taxon>Lymnaeoidea</taxon>
        <taxon>Lymnaeidae</taxon>
        <taxon>Lymnaea</taxon>
    </lineage>
</organism>
<name>A0AAV2I7X0_LYMST</name>
<proteinExistence type="predicted"/>
<accession>A0AAV2I7X0</accession>
<dbReference type="Proteomes" id="UP001497497">
    <property type="component" value="Unassembled WGS sequence"/>
</dbReference>
<feature type="non-terminal residue" evidence="5">
    <location>
        <position position="1645"/>
    </location>
</feature>
<feature type="region of interest" description="Disordered" evidence="4">
    <location>
        <begin position="1332"/>
        <end position="1360"/>
    </location>
</feature>
<dbReference type="Pfam" id="PF12796">
    <property type="entry name" value="Ank_2"/>
    <property type="match status" value="1"/>
</dbReference>
<dbReference type="Gene3D" id="1.25.40.20">
    <property type="entry name" value="Ankyrin repeat-containing domain"/>
    <property type="match status" value="2"/>
</dbReference>
<feature type="compositionally biased region" description="Polar residues" evidence="4">
    <location>
        <begin position="856"/>
        <end position="869"/>
    </location>
</feature>
<dbReference type="InterPro" id="IPR002110">
    <property type="entry name" value="Ankyrin_rpt"/>
</dbReference>
<feature type="compositionally biased region" description="Polar residues" evidence="4">
    <location>
        <begin position="714"/>
        <end position="723"/>
    </location>
</feature>
<dbReference type="PANTHER" id="PTHR24198:SF165">
    <property type="entry name" value="ANKYRIN REPEAT-CONTAINING PROTEIN-RELATED"/>
    <property type="match status" value="1"/>
</dbReference>
<sequence>TVYPQNGGVQAQNGGVLTCRFPVILKPDPANAASVHIQFFNSQGSFSSPSSQSNDGPLTSPPPTDGSECSTIKQGRASVKSDTSQSISESNMSVSQEGDAAPGAQRQVSVDGPPSRLYSLQYPCDEFSFNSGLNLESRNHYMEPQSSQGHYQRAQNGHHMRFQGQQQMNQDCAQGQFFETLSGQGQHIIGQGSNMESHIGQYIGTQDQRLGPTGPNGLINMQPLHQHHPRNGASNYRPPSTLIPQNVQAYLNGPTQKLGPDNGSLAHHQQQIGQPDLMGRFLVNEQTINQISSNQVNPPVQHVNNGQPSNMYQAMSNDQSCSVARADTSRHLQQVHPCVGLHQNGSTCCSHLTESRSVKLLAGSRHAPPGVMINNFYAHGGSTQSPGAPYPVASHPNQEQFSNSAISNHSQQTNLSGYPNNVTSSARSNTASTMNPKPAINLPKEKKVCMVGKWIQNSRFTELDSGTYDPSDHSLKCGSTHPPAGGAESEPHIIYGLDGKPYELQYPTTEKPKTPRKSSNSKSSRSSRTKIPSTTKTSVSENLSTSSCSSAKGEKSCAKPEPGSGYSAGMESSQYASLNNQIQIISSKPLPRDKIRAADPEEDEKKRADLEIEKFLHEKRQQSLENKKAGVLPSDSGPTVSSLEQILNKSNVDMLSVTSSDIHISMPYTNMSLEVGSCENPQPVSKEKPTKTSEFDYSTYITPQDIKSLEEQKAQSGKTSLDNYLNGGNGQEKNNGQSNMFGQVNGGPLVQLRRDDSDTLPPGVNTTQAGKVLSDPAIGAPVNAAKNQMKAAKRRSQENEELRLRQEMHQAVQAEELFLVHDYTFPGALEVQGSTDKPAFFNPTCVISNKDHAQSHLPQSRQRGDTFQNPEAGCNTLAGIPKLPKDHQLRDWVLKHQPQFKEQSNSYQDHTEHKQHGQQFFPHPNQLPVQNKQQTQPAGQPKMPANGKPGQPLNYPQAPQQTLNRDDFKVPHSVSPMPLHSTTFPSIGGGSDVSMHSDVSSGSLTRQPGNAFGQPAGNDVLHQQMFKQRGITPPYPFQQQSDMHDFHSQQSPYFFQQRPESFAKDADLIVSSVNPCDRNMASRLQNEMPSQGLHFTFHDFHGGQGIQNNGLKPTQGHQTHLPEMLQSSSNGFYLGQGTFPVSQMANQPPSQPASKSHFTNISSPQPLSCGNSHAASSTMGPVQSSPANRGLSAAQGHQGKNGKFSADSTIGVTMGTHLYSNIMTPSCQGILGTNSQNGYQTMEPQRPSESAMTYSQTLPSILPNEISYVQGFPLSVPSTTMNPSMTNIPQNSYQDRLDSSEDMLQDLLNEGFPSLDEPPCNYDDMFLNSRGPAGDMTVSPPPVVSPKPGEPEGKKAADQGSIEKVAVSNASSMEVSKKAGDSDVSVMTISYGSSDVELPSFEPDNDGETCLHILCEMPAEHRERLATLPRFKGALNLLSRNGETALFIAVKNYKVDVVKFLLFHGADVNISCFSQEKSFRSERVQHTALHEAVEIGNQAVVEALLGAKDVHVDAKGSNGGLTPLMQALHIHKMSKRRDIIMMLIKSDASLIQQDTIQGKTALMYAIQSHDVALVEDILQMVGAEKARSLVTAMDRKGNTCLHLAAGLQQPIKTDEKQRLLRCIILAGGDPSVKNNEGESARDWDR</sequence>
<dbReference type="PROSITE" id="PS50297">
    <property type="entry name" value="ANK_REP_REGION"/>
    <property type="match status" value="1"/>
</dbReference>
<feature type="compositionally biased region" description="Polar residues" evidence="4">
    <location>
        <begin position="1140"/>
        <end position="1187"/>
    </location>
</feature>
<feature type="region of interest" description="Disordered" evidence="4">
    <location>
        <begin position="44"/>
        <end position="114"/>
    </location>
</feature>
<keyword evidence="2 3" id="KW-0040">ANK repeat</keyword>
<feature type="region of interest" description="Disordered" evidence="4">
    <location>
        <begin position="462"/>
        <end position="571"/>
    </location>
</feature>
<dbReference type="SUPFAM" id="SSF48403">
    <property type="entry name" value="Ankyrin repeat"/>
    <property type="match status" value="1"/>
</dbReference>
<keyword evidence="6" id="KW-1185">Reference proteome</keyword>
<dbReference type="InterPro" id="IPR036770">
    <property type="entry name" value="Ankyrin_rpt-contain_sf"/>
</dbReference>
<dbReference type="EMBL" id="CAXITT010000388">
    <property type="protein sequence ID" value="CAL1540572.1"/>
    <property type="molecule type" value="Genomic_DNA"/>
</dbReference>
<keyword evidence="1" id="KW-0677">Repeat</keyword>
<feature type="compositionally biased region" description="Polar residues" evidence="4">
    <location>
        <begin position="927"/>
        <end position="938"/>
    </location>
</feature>
<dbReference type="Pfam" id="PF00023">
    <property type="entry name" value="Ank"/>
    <property type="match status" value="1"/>
</dbReference>
<feature type="compositionally biased region" description="Basic and acidic residues" evidence="4">
    <location>
        <begin position="590"/>
        <end position="605"/>
    </location>
</feature>
<dbReference type="PROSITE" id="PS50088">
    <property type="entry name" value="ANK_REPEAT"/>
    <property type="match status" value="1"/>
</dbReference>
<dbReference type="PANTHER" id="PTHR24198">
    <property type="entry name" value="ANKYRIN REPEAT AND PROTEIN KINASE DOMAIN-CONTAINING PROTEIN"/>
    <property type="match status" value="1"/>
</dbReference>
<feature type="region of interest" description="Disordered" evidence="4">
    <location>
        <begin position="852"/>
        <end position="873"/>
    </location>
</feature>
<evidence type="ECO:0000256" key="2">
    <source>
        <dbReference type="ARBA" id="ARBA00023043"/>
    </source>
</evidence>
<evidence type="ECO:0000256" key="4">
    <source>
        <dbReference type="SAM" id="MobiDB-lite"/>
    </source>
</evidence>
<feature type="region of interest" description="Disordered" evidence="4">
    <location>
        <begin position="710"/>
        <end position="757"/>
    </location>
</feature>
<feature type="compositionally biased region" description="Low complexity" evidence="4">
    <location>
        <begin position="517"/>
        <end position="538"/>
    </location>
</feature>
<gene>
    <name evidence="5" type="ORF">GSLYS_00014221001</name>
</gene>
<evidence type="ECO:0000256" key="1">
    <source>
        <dbReference type="ARBA" id="ARBA00022737"/>
    </source>
</evidence>
<dbReference type="SMART" id="SM00248">
    <property type="entry name" value="ANK"/>
    <property type="match status" value="6"/>
</dbReference>
<evidence type="ECO:0000313" key="5">
    <source>
        <dbReference type="EMBL" id="CAL1540572.1"/>
    </source>
</evidence>
<feature type="region of interest" description="Disordered" evidence="4">
    <location>
        <begin position="900"/>
        <end position="961"/>
    </location>
</feature>
<evidence type="ECO:0000313" key="6">
    <source>
        <dbReference type="Proteomes" id="UP001497497"/>
    </source>
</evidence>
<evidence type="ECO:0000256" key="3">
    <source>
        <dbReference type="PROSITE-ProRule" id="PRU00023"/>
    </source>
</evidence>
<feature type="compositionally biased region" description="Polar residues" evidence="4">
    <location>
        <begin position="80"/>
        <end position="96"/>
    </location>
</feature>
<feature type="repeat" description="ANK" evidence="3">
    <location>
        <begin position="1441"/>
        <end position="1473"/>
    </location>
</feature>
<protein>
    <submittedName>
        <fullName evidence="5">Uncharacterized protein</fullName>
    </submittedName>
</protein>
<feature type="compositionally biased region" description="Low complexity" evidence="4">
    <location>
        <begin position="44"/>
        <end position="53"/>
    </location>
</feature>
<feature type="compositionally biased region" description="Polar residues" evidence="4">
    <location>
        <begin position="539"/>
        <end position="550"/>
    </location>
</feature>
<feature type="region of interest" description="Disordered" evidence="4">
    <location>
        <begin position="584"/>
        <end position="605"/>
    </location>
</feature>
<feature type="non-terminal residue" evidence="5">
    <location>
        <position position="1"/>
    </location>
</feature>
<comment type="caution">
    <text evidence="5">The sequence shown here is derived from an EMBL/GenBank/DDBJ whole genome shotgun (WGS) entry which is preliminary data.</text>
</comment>
<feature type="region of interest" description="Disordered" evidence="4">
    <location>
        <begin position="1140"/>
        <end position="1205"/>
    </location>
</feature>